<dbReference type="InterPro" id="IPR050388">
    <property type="entry name" value="ABC_Ni/Peptide_Import"/>
</dbReference>
<keyword evidence="7" id="KW-0067">ATP-binding</keyword>
<evidence type="ECO:0000313" key="12">
    <source>
        <dbReference type="Proteomes" id="UP000050580"/>
    </source>
</evidence>
<keyword evidence="3" id="KW-0813">Transport</keyword>
<evidence type="ECO:0000256" key="4">
    <source>
        <dbReference type="ARBA" id="ARBA00022475"/>
    </source>
</evidence>
<dbReference type="PROSITE" id="PS00211">
    <property type="entry name" value="ABC_TRANSPORTER_1"/>
    <property type="match status" value="2"/>
</dbReference>
<dbReference type="InterPro" id="IPR027417">
    <property type="entry name" value="P-loop_NTPase"/>
</dbReference>
<comment type="similarity">
    <text evidence="2">Belongs to the ABC transporter superfamily.</text>
</comment>
<evidence type="ECO:0000256" key="7">
    <source>
        <dbReference type="ARBA" id="ARBA00022840"/>
    </source>
</evidence>
<dbReference type="GO" id="GO:0005886">
    <property type="term" value="C:plasma membrane"/>
    <property type="evidence" value="ECO:0007669"/>
    <property type="project" value="UniProtKB-SubCell"/>
</dbReference>
<protein>
    <recommendedName>
        <fullName evidence="10">ABC transporter domain-containing protein</fullName>
    </recommendedName>
</protein>
<dbReference type="PROSITE" id="PS50893">
    <property type="entry name" value="ABC_TRANSPORTER_2"/>
    <property type="match status" value="2"/>
</dbReference>
<feature type="domain" description="ABC transporter" evidence="10">
    <location>
        <begin position="352"/>
        <end position="596"/>
    </location>
</feature>
<comment type="subcellular location">
    <subcellularLocation>
        <location evidence="1">Cell inner membrane</location>
        <topology evidence="1">Peripheral membrane protein</topology>
    </subcellularLocation>
</comment>
<dbReference type="NCBIfam" id="TIGR01727">
    <property type="entry name" value="oligo_HPY"/>
    <property type="match status" value="1"/>
</dbReference>
<dbReference type="CDD" id="cd03257">
    <property type="entry name" value="ABC_NikE_OppD_transporters"/>
    <property type="match status" value="2"/>
</dbReference>
<evidence type="ECO:0000259" key="10">
    <source>
        <dbReference type="PROSITE" id="PS50893"/>
    </source>
</evidence>
<dbReference type="AlphaFoldDB" id="A0A0U1Q0B1"/>
<dbReference type="PATRIC" id="fig|1610491.3.peg.1350"/>
<dbReference type="InterPro" id="IPR003439">
    <property type="entry name" value="ABC_transporter-like_ATP-bd"/>
</dbReference>
<dbReference type="Pfam" id="PF00005">
    <property type="entry name" value="ABC_tran"/>
    <property type="match status" value="2"/>
</dbReference>
<keyword evidence="4" id="KW-1003">Cell membrane</keyword>
<dbReference type="GO" id="GO:0015833">
    <property type="term" value="P:peptide transport"/>
    <property type="evidence" value="ECO:0007669"/>
    <property type="project" value="InterPro"/>
</dbReference>
<evidence type="ECO:0000256" key="3">
    <source>
        <dbReference type="ARBA" id="ARBA00022448"/>
    </source>
</evidence>
<name>A0A0U1Q0B1_9BURK</name>
<organism evidence="11 12">
    <name type="scientific">Lampropedia cohaerens</name>
    <dbReference type="NCBI Taxonomy" id="1610491"/>
    <lineage>
        <taxon>Bacteria</taxon>
        <taxon>Pseudomonadati</taxon>
        <taxon>Pseudomonadota</taxon>
        <taxon>Betaproteobacteria</taxon>
        <taxon>Burkholderiales</taxon>
        <taxon>Comamonadaceae</taxon>
        <taxon>Lampropedia</taxon>
    </lineage>
</organism>
<dbReference type="SMART" id="SM00382">
    <property type="entry name" value="AAA"/>
    <property type="match status" value="2"/>
</dbReference>
<keyword evidence="8" id="KW-1278">Translocase</keyword>
<evidence type="ECO:0000256" key="6">
    <source>
        <dbReference type="ARBA" id="ARBA00022741"/>
    </source>
</evidence>
<accession>A0A0U1Q0B1</accession>
<keyword evidence="9" id="KW-0472">Membrane</keyword>
<dbReference type="Proteomes" id="UP000050580">
    <property type="component" value="Unassembled WGS sequence"/>
</dbReference>
<dbReference type="GO" id="GO:0016887">
    <property type="term" value="F:ATP hydrolysis activity"/>
    <property type="evidence" value="ECO:0007669"/>
    <property type="project" value="InterPro"/>
</dbReference>
<dbReference type="GO" id="GO:0005524">
    <property type="term" value="F:ATP binding"/>
    <property type="evidence" value="ECO:0007669"/>
    <property type="project" value="UniProtKB-KW"/>
</dbReference>
<feature type="domain" description="ABC transporter" evidence="10">
    <location>
        <begin position="3"/>
        <end position="250"/>
    </location>
</feature>
<keyword evidence="5" id="KW-0997">Cell inner membrane</keyword>
<dbReference type="NCBIfam" id="NF008453">
    <property type="entry name" value="PRK11308.1"/>
    <property type="match status" value="2"/>
</dbReference>
<dbReference type="InterPro" id="IPR003593">
    <property type="entry name" value="AAA+_ATPase"/>
</dbReference>
<evidence type="ECO:0000256" key="5">
    <source>
        <dbReference type="ARBA" id="ARBA00022519"/>
    </source>
</evidence>
<evidence type="ECO:0000256" key="2">
    <source>
        <dbReference type="ARBA" id="ARBA00005417"/>
    </source>
</evidence>
<dbReference type="Gene3D" id="3.40.50.300">
    <property type="entry name" value="P-loop containing nucleotide triphosphate hydrolases"/>
    <property type="match status" value="2"/>
</dbReference>
<keyword evidence="12" id="KW-1185">Reference proteome</keyword>
<sequence>MIARNRDTHQGQPSAGMEVLRKISFNVRRGTTLALVGESGAGKSMIGKVIARQLPSGFEVTEGSIHFGDQDLLRISSQDHRRLLGRRIAFIPQEPMTALNPVLTIGQQFMEHLQRLGMGTQEARTRAIEMLDEVRLPQPEAMLNRYAFQISGGQCQRVMIAMAFASNPDLVISDEATTALDASTQAHIITLIRKLQARRGTGVIFVTHDLGLAAHVARDLVVLYAGETMETGPAKAIFKRALHPYTLALQRANPELSGPRRRLFSLPGSMPGLSEFPHLQGCRFAPRCAVSDARCAQAVPAMVTSGAQGGQHMVRCVHGHAAPYPINSPGEEGEPTQVAATGALAPSPTPFLQIRHLEKTYPGKTRGSAGTHAVSNVSLDIAPGEFIGIVGESGSGKSTLAKLIMGLESPSGGQIFLNGQPLTMDAEQQRRRIESIQMIFQDSRSALNPRRKVRSLLTQSMEVHPNLHSAIEARARQLAADVGLAADMLDAYPPQMSGGQRQRVNIGRALCELPQLLVADEIVSGLDVSVQAQILNLLLALRKEHKISLLLISHDLAVVRYLCSRMLVMHRGQVVEQGPTEQVLAHPQHPYTRSLIRAVPPADTAMPWPQEEAA</sequence>
<dbReference type="NCBIfam" id="NF007739">
    <property type="entry name" value="PRK10419.1"/>
    <property type="match status" value="2"/>
</dbReference>
<dbReference type="PANTHER" id="PTHR43297:SF14">
    <property type="entry name" value="ATPASE AAA-TYPE CORE DOMAIN-CONTAINING PROTEIN"/>
    <property type="match status" value="1"/>
</dbReference>
<comment type="caution">
    <text evidence="11">The sequence shown here is derived from an EMBL/GenBank/DDBJ whole genome shotgun (WGS) entry which is preliminary data.</text>
</comment>
<dbReference type="PANTHER" id="PTHR43297">
    <property type="entry name" value="OLIGOPEPTIDE TRANSPORT ATP-BINDING PROTEIN APPD"/>
    <property type="match status" value="1"/>
</dbReference>
<evidence type="ECO:0000256" key="9">
    <source>
        <dbReference type="ARBA" id="ARBA00023136"/>
    </source>
</evidence>
<proteinExistence type="inferred from homology"/>
<dbReference type="Pfam" id="PF08352">
    <property type="entry name" value="oligo_HPY"/>
    <property type="match status" value="2"/>
</dbReference>
<gene>
    <name evidence="11" type="ORF">AAV94_06360</name>
</gene>
<evidence type="ECO:0000256" key="8">
    <source>
        <dbReference type="ARBA" id="ARBA00022967"/>
    </source>
</evidence>
<dbReference type="EMBL" id="LBNQ01000022">
    <property type="protein sequence ID" value="KKW68192.1"/>
    <property type="molecule type" value="Genomic_DNA"/>
</dbReference>
<keyword evidence="6" id="KW-0547">Nucleotide-binding</keyword>
<reference evidence="11 12" key="1">
    <citation type="submission" date="2015-05" db="EMBL/GenBank/DDBJ databases">
        <title>Draft genome sequence of Lampropedia sp. CT6, isolated from the microbial mat of a hot water spring, located at Manikaran, India.</title>
        <authorList>
            <person name="Tripathi C."/>
            <person name="Rani P."/>
            <person name="Mahato N.K."/>
            <person name="Lal R."/>
        </authorList>
    </citation>
    <scope>NUCLEOTIDE SEQUENCE [LARGE SCALE GENOMIC DNA]</scope>
    <source>
        <strain evidence="11 12">CT6</strain>
    </source>
</reference>
<evidence type="ECO:0000256" key="1">
    <source>
        <dbReference type="ARBA" id="ARBA00004417"/>
    </source>
</evidence>
<evidence type="ECO:0000313" key="11">
    <source>
        <dbReference type="EMBL" id="KKW68192.1"/>
    </source>
</evidence>
<dbReference type="InterPro" id="IPR017871">
    <property type="entry name" value="ABC_transporter-like_CS"/>
</dbReference>
<dbReference type="InterPro" id="IPR013563">
    <property type="entry name" value="Oligopep_ABC_C"/>
</dbReference>
<dbReference type="STRING" id="1610491.AAV94_06360"/>
<dbReference type="SUPFAM" id="SSF52540">
    <property type="entry name" value="P-loop containing nucleoside triphosphate hydrolases"/>
    <property type="match status" value="2"/>
</dbReference>